<evidence type="ECO:0000313" key="2">
    <source>
        <dbReference type="Proteomes" id="UP000009071"/>
    </source>
</evidence>
<dbReference type="Proteomes" id="UP000009071">
    <property type="component" value="Chromosome"/>
</dbReference>
<keyword evidence="2" id="KW-1185">Reference proteome</keyword>
<dbReference type="NCBIfam" id="NF040521">
    <property type="entry name" value="C45_proenzyme"/>
    <property type="match status" value="1"/>
</dbReference>
<reference evidence="1 2" key="1">
    <citation type="journal article" date="2009" name="Genome Res.">
        <title>Whole genome sequence of Desulfovibrio magneticus strain RS-1 revealed common gene clusters in magnetotactic bacteria.</title>
        <authorList>
            <person name="Nakazawa H."/>
            <person name="Arakaki A."/>
            <person name="Narita-Yamada S."/>
            <person name="Yashiro I."/>
            <person name="Jinno K."/>
            <person name="Aoki N."/>
            <person name="Tsuruyama A."/>
            <person name="Okamura Y."/>
            <person name="Tanikawa S."/>
            <person name="Fujita N."/>
            <person name="Takeyama H."/>
            <person name="Matsunaga T."/>
        </authorList>
    </citation>
    <scope>NUCLEOTIDE SEQUENCE [LARGE SCALE GENOMIC DNA]</scope>
    <source>
        <strain evidence="2">ATCC 700980 / DSM 13731 / RS-1</strain>
    </source>
</reference>
<dbReference type="InterPro" id="IPR047794">
    <property type="entry name" value="C45_proenzyme-like"/>
</dbReference>
<gene>
    <name evidence="1" type="ordered locus">DMR_10440</name>
</gene>
<organism evidence="1 2">
    <name type="scientific">Solidesulfovibrio magneticus (strain ATCC 700980 / DSM 13731 / RS-1)</name>
    <name type="common">Desulfovibrio magneticus</name>
    <dbReference type="NCBI Taxonomy" id="573370"/>
    <lineage>
        <taxon>Bacteria</taxon>
        <taxon>Pseudomonadati</taxon>
        <taxon>Thermodesulfobacteriota</taxon>
        <taxon>Desulfovibrionia</taxon>
        <taxon>Desulfovibrionales</taxon>
        <taxon>Desulfovibrionaceae</taxon>
        <taxon>Solidesulfovibrio</taxon>
    </lineage>
</organism>
<dbReference type="EMBL" id="AP010904">
    <property type="protein sequence ID" value="BAH74535.1"/>
    <property type="molecule type" value="Genomic_DNA"/>
</dbReference>
<name>C4XKZ6_SOLM1</name>
<accession>C4XKZ6</accession>
<dbReference type="KEGG" id="dma:DMR_10440"/>
<protein>
    <submittedName>
        <fullName evidence="1">Uncharacterized protein</fullName>
    </submittedName>
</protein>
<dbReference type="HOGENOM" id="CLU_554046_0_0_7"/>
<proteinExistence type="predicted"/>
<dbReference type="AlphaFoldDB" id="C4XKZ6"/>
<dbReference type="Gene3D" id="3.60.60.10">
    <property type="entry name" value="Penicillin V Acylase, Chain A"/>
    <property type="match status" value="1"/>
</dbReference>
<evidence type="ECO:0000313" key="1">
    <source>
        <dbReference type="EMBL" id="BAH74535.1"/>
    </source>
</evidence>
<sequence>MGEIWGWTLSSDTPPYSLPAPSWGFPRWAFPFAPAPPKPQGIPASAQCPISIAFVLNLLNYRYIQQKKQLKLAAKMLFKNYSTMGDAMSTDNSLATIDYIDNLYYRTTLDFSKGSHFEVGQAYAQAIVDTLPTFGATVDNFLYLSAKSAPETPELSTLITRSYNLISNMPQQYKDEMAGMITIFNYPIDKLGDGILSSNELLVYEVMHDVIDPGSCSAAAVYGNASATGSTIVGRNFDWYDIPGTSELHNVQIYLNNDSTYDIVGIGFLGQLFPASVFSENHISGALLDSDMKQGYFTTVGANSYPSDFRYAFEHFDSIGGVSYYLLGQQDTHSYIAFLADTNSAVVLENDLEHPSSRGLRTSSSVLRDGATWEIPNTVVAVNSFLLPGTTDEFTGEPSNTKRFASYSSLLSGDLLSQGSINMQDMQSIMSYAGSDGIAKNSGAIYRATNDYPTLQSYILDMGSLELVANFGPTSGNPPHPTYTQVFASSPF</sequence>
<dbReference type="eggNOG" id="ENOG502ZA7F">
    <property type="taxonomic scope" value="Bacteria"/>
</dbReference>